<dbReference type="InterPro" id="IPR021796">
    <property type="entry name" value="Tll0287-like_dom"/>
</dbReference>
<gene>
    <name evidence="2" type="ORF">DSM3645_21157</name>
</gene>
<dbReference type="EMBL" id="AANZ01000006">
    <property type="protein sequence ID" value="EAQ81121.1"/>
    <property type="molecule type" value="Genomic_DNA"/>
</dbReference>
<dbReference type="Proteomes" id="UP000004358">
    <property type="component" value="Unassembled WGS sequence"/>
</dbReference>
<organism evidence="2 3">
    <name type="scientific">Blastopirellula marina DSM 3645</name>
    <dbReference type="NCBI Taxonomy" id="314230"/>
    <lineage>
        <taxon>Bacteria</taxon>
        <taxon>Pseudomonadati</taxon>
        <taxon>Planctomycetota</taxon>
        <taxon>Planctomycetia</taxon>
        <taxon>Pirellulales</taxon>
        <taxon>Pirellulaceae</taxon>
        <taxon>Blastopirellula</taxon>
    </lineage>
</organism>
<evidence type="ECO:0000313" key="2">
    <source>
        <dbReference type="EMBL" id="EAQ81121.1"/>
    </source>
</evidence>
<dbReference type="HOGENOM" id="CLU_118016_0_0_0"/>
<accession>A3ZR28</accession>
<dbReference type="AlphaFoldDB" id="A3ZR28"/>
<reference evidence="2 3" key="1">
    <citation type="submission" date="2006-02" db="EMBL/GenBank/DDBJ databases">
        <authorList>
            <person name="Amann R."/>
            <person name="Ferriera S."/>
            <person name="Johnson J."/>
            <person name="Kravitz S."/>
            <person name="Halpern A."/>
            <person name="Remington K."/>
            <person name="Beeson K."/>
            <person name="Tran B."/>
            <person name="Rogers Y.-H."/>
            <person name="Friedman R."/>
            <person name="Venter J.C."/>
        </authorList>
    </citation>
    <scope>NUCLEOTIDE SEQUENCE [LARGE SCALE GENOMIC DNA]</scope>
    <source>
        <strain evidence="2 3">DSM 3645</strain>
    </source>
</reference>
<dbReference type="Pfam" id="PF11845">
    <property type="entry name" value="Tll0287-like"/>
    <property type="match status" value="1"/>
</dbReference>
<proteinExistence type="predicted"/>
<sequence>MCAITTIVGGLTGCGPAAGGAVGVPSTAGGGISPKKFADAVHSVMMADRTVYTKHVVNRLKSQESSVTPSEYWKDEDDTIPLPAQMFRMGSEIVADDEDAGFQYALKSKWPLNDQNKAATPVEIEALEYVAEHDDNFYGEEELAGQKYLVAVYADKAVANACFDCHNNHPNRGAEFPEFKMGDTMGGVIVRVPID</sequence>
<evidence type="ECO:0000259" key="1">
    <source>
        <dbReference type="Pfam" id="PF11845"/>
    </source>
</evidence>
<dbReference type="eggNOG" id="COG0840">
    <property type="taxonomic scope" value="Bacteria"/>
</dbReference>
<protein>
    <recommendedName>
        <fullName evidence="1">Tll0287-like domain-containing protein</fullName>
    </recommendedName>
</protein>
<name>A3ZR28_9BACT</name>
<evidence type="ECO:0000313" key="3">
    <source>
        <dbReference type="Proteomes" id="UP000004358"/>
    </source>
</evidence>
<comment type="caution">
    <text evidence="2">The sequence shown here is derived from an EMBL/GenBank/DDBJ whole genome shotgun (WGS) entry which is preliminary data.</text>
</comment>
<feature type="domain" description="Tll0287-like" evidence="1">
    <location>
        <begin position="38"/>
        <end position="193"/>
    </location>
</feature>
<dbReference type="STRING" id="314230.DSM3645_21157"/>